<dbReference type="EMBL" id="CP042914">
    <property type="protein sequence ID" value="QEG41471.1"/>
    <property type="molecule type" value="Genomic_DNA"/>
</dbReference>
<name>A0A5B9R4R9_9BACT</name>
<sequence>MIRTDLLALSADDLAATTNRGTVKRAQKELDAGQLSYQIQATDNELTVTWSDRTVCVFAAGQTIHDAHCSSGATGISRHVIRSVLAYQKHMADIPPPDEAAESDQPQSATATATPAIQVWNPGDLSDEVLIKQFRKPAITRARKLFEQGVLVELTRGAKSTARFLHESCTVRFPVPDDVRYARADCAESQLPKWVPLAVWAFRELPADRVAGLLSIQQTPLPTPTAQLDRLRKLIDELAADGVAGVHATWPARLGRLETQLRAAGLVWPAELVVALVDQFERYQQQDARFSPPETVRLVGELIARSRAIVSQTGAVPQMLVRGSKSDRPLDIKTGRFVGLGLGVRSGQQQTVMLAYFQDTDTGTVVAVRRVFADPSPDSGESPKSFGELAEHVLQRGVSLSAASLSQLLLASGKRTPTDELVLPRGAGKLTTNPQSFQWEQLAAPLLAETFTQVRQRLESLPPDWLRPRRYTENLHVFAVTGVSDAEFDGVHQTLHATIHDAAGQEARLHHPYHHRGDRGFSQLLQVLGQRGAEVRFVCGHVRLVHQQLQIQPLTIVLENSAGTRQAISAWLGDTELADEPDNGPPLLKEDQPPQRSVIAEFTRQLHDQLAESLLTGLQQTHAGPWQDLHRSALQLGFVRLAQPLQALADELTRRSDQLRWSPAAAGRMVQQLCMLCRMLD</sequence>
<proteinExistence type="predicted"/>
<protein>
    <submittedName>
        <fullName evidence="2">Uncharacterized protein</fullName>
    </submittedName>
</protein>
<feature type="region of interest" description="Disordered" evidence="1">
    <location>
        <begin position="94"/>
        <end position="114"/>
    </location>
</feature>
<dbReference type="KEGG" id="rul:UC8_34930"/>
<dbReference type="RefSeq" id="WP_068142250.1">
    <property type="nucleotide sequence ID" value="NZ_CP042914.1"/>
</dbReference>
<reference evidence="2 3" key="1">
    <citation type="submission" date="2019-08" db="EMBL/GenBank/DDBJ databases">
        <title>Deep-cultivation of Planctomycetes and their phenomic and genomic characterization uncovers novel biology.</title>
        <authorList>
            <person name="Wiegand S."/>
            <person name="Jogler M."/>
            <person name="Boedeker C."/>
            <person name="Pinto D."/>
            <person name="Vollmers J."/>
            <person name="Rivas-Marin E."/>
            <person name="Kohn T."/>
            <person name="Peeters S.H."/>
            <person name="Heuer A."/>
            <person name="Rast P."/>
            <person name="Oberbeckmann S."/>
            <person name="Bunk B."/>
            <person name="Jeske O."/>
            <person name="Meyerdierks A."/>
            <person name="Storesund J.E."/>
            <person name="Kallscheuer N."/>
            <person name="Luecker S."/>
            <person name="Lage O.M."/>
            <person name="Pohl T."/>
            <person name="Merkel B.J."/>
            <person name="Hornburger P."/>
            <person name="Mueller R.-W."/>
            <person name="Bruemmer F."/>
            <person name="Labrenz M."/>
            <person name="Spormann A.M."/>
            <person name="Op den Camp H."/>
            <person name="Overmann J."/>
            <person name="Amann R."/>
            <person name="Jetten M.S.M."/>
            <person name="Mascher T."/>
            <person name="Medema M.H."/>
            <person name="Devos D.P."/>
            <person name="Kaster A.-K."/>
            <person name="Ovreas L."/>
            <person name="Rohde M."/>
            <person name="Galperin M.Y."/>
            <person name="Jogler C."/>
        </authorList>
    </citation>
    <scope>NUCLEOTIDE SEQUENCE [LARGE SCALE GENOMIC DNA]</scope>
    <source>
        <strain evidence="2 3">UC8</strain>
    </source>
</reference>
<accession>A0A5B9R4R9</accession>
<dbReference type="AlphaFoldDB" id="A0A5B9R4R9"/>
<evidence type="ECO:0000313" key="2">
    <source>
        <dbReference type="EMBL" id="QEG41471.1"/>
    </source>
</evidence>
<evidence type="ECO:0000313" key="3">
    <source>
        <dbReference type="Proteomes" id="UP000325286"/>
    </source>
</evidence>
<evidence type="ECO:0000256" key="1">
    <source>
        <dbReference type="SAM" id="MobiDB-lite"/>
    </source>
</evidence>
<organism evidence="2 3">
    <name type="scientific">Roseimaritima ulvae</name>
    <dbReference type="NCBI Taxonomy" id="980254"/>
    <lineage>
        <taxon>Bacteria</taxon>
        <taxon>Pseudomonadati</taxon>
        <taxon>Planctomycetota</taxon>
        <taxon>Planctomycetia</taxon>
        <taxon>Pirellulales</taxon>
        <taxon>Pirellulaceae</taxon>
        <taxon>Roseimaritima</taxon>
    </lineage>
</organism>
<gene>
    <name evidence="2" type="ORF">UC8_34930</name>
</gene>
<keyword evidence="3" id="KW-1185">Reference proteome</keyword>
<dbReference type="OrthoDB" id="242553at2"/>
<dbReference type="Proteomes" id="UP000325286">
    <property type="component" value="Chromosome"/>
</dbReference>